<protein>
    <submittedName>
        <fullName evidence="4">Anionic trypsin-2-like</fullName>
    </submittedName>
</protein>
<dbReference type="InterPro" id="IPR043504">
    <property type="entry name" value="Peptidase_S1_PA_chymotrypsin"/>
</dbReference>
<evidence type="ECO:0000313" key="4">
    <source>
        <dbReference type="RefSeq" id="XP_008304344.1"/>
    </source>
</evidence>
<evidence type="ECO:0000313" key="3">
    <source>
        <dbReference type="Proteomes" id="UP000694891"/>
    </source>
</evidence>
<dbReference type="Gene3D" id="2.40.10.10">
    <property type="entry name" value="Trypsin-like serine proteases"/>
    <property type="match status" value="2"/>
</dbReference>
<dbReference type="SMART" id="SM00020">
    <property type="entry name" value="Tryp_SPc"/>
    <property type="match status" value="1"/>
</dbReference>
<organism evidence="3 4">
    <name type="scientific">Stegastes partitus</name>
    <name type="common">bicolor damselfish</name>
    <dbReference type="NCBI Taxonomy" id="144197"/>
    <lineage>
        <taxon>Eukaryota</taxon>
        <taxon>Metazoa</taxon>
        <taxon>Chordata</taxon>
        <taxon>Craniata</taxon>
        <taxon>Vertebrata</taxon>
        <taxon>Euteleostomi</taxon>
        <taxon>Actinopterygii</taxon>
        <taxon>Neopterygii</taxon>
        <taxon>Teleostei</taxon>
        <taxon>Neoteleostei</taxon>
        <taxon>Acanthomorphata</taxon>
        <taxon>Ovalentaria</taxon>
        <taxon>Pomacentridae</taxon>
        <taxon>Stegastes</taxon>
    </lineage>
</organism>
<evidence type="ECO:0000256" key="1">
    <source>
        <dbReference type="ARBA" id="ARBA00023157"/>
    </source>
</evidence>
<dbReference type="InterPro" id="IPR001314">
    <property type="entry name" value="Peptidase_S1A"/>
</dbReference>
<proteinExistence type="predicted"/>
<dbReference type="Pfam" id="PF00089">
    <property type="entry name" value="Trypsin"/>
    <property type="match status" value="2"/>
</dbReference>
<dbReference type="PRINTS" id="PR00722">
    <property type="entry name" value="CHYMOTRYPSIN"/>
</dbReference>
<accession>A0A9Y4U3V3</accession>
<dbReference type="InterPro" id="IPR009003">
    <property type="entry name" value="Peptidase_S1_PA"/>
</dbReference>
<feature type="non-terminal residue" evidence="4">
    <location>
        <position position="1"/>
    </location>
</feature>
<gene>
    <name evidence="4" type="primary">LOC103375804</name>
</gene>
<dbReference type="SUPFAM" id="SSF50494">
    <property type="entry name" value="Trypsin-like serine proteases"/>
    <property type="match status" value="1"/>
</dbReference>
<dbReference type="RefSeq" id="XP_008304344.1">
    <property type="nucleotide sequence ID" value="XM_008306122.1"/>
</dbReference>
<keyword evidence="1" id="KW-1015">Disulfide bond</keyword>
<dbReference type="PROSITE" id="PS50240">
    <property type="entry name" value="TRYPSIN_DOM"/>
    <property type="match status" value="1"/>
</dbReference>
<evidence type="ECO:0000259" key="2">
    <source>
        <dbReference type="PROSITE" id="PS50240"/>
    </source>
</evidence>
<dbReference type="Proteomes" id="UP000694891">
    <property type="component" value="Unplaced"/>
</dbReference>
<keyword evidence="3" id="KW-1185">Reference proteome</keyword>
<name>A0A9Y4U3V3_9TELE</name>
<dbReference type="PANTHER" id="PTHR24271:SF50">
    <property type="match status" value="1"/>
</dbReference>
<dbReference type="InterPro" id="IPR018114">
    <property type="entry name" value="TRYPSIN_HIS"/>
</dbReference>
<reference evidence="4" key="1">
    <citation type="submission" date="2025-08" db="UniProtKB">
        <authorList>
            <consortium name="RefSeq"/>
        </authorList>
    </citation>
    <scope>IDENTIFICATION</scope>
</reference>
<feature type="domain" description="Peptidase S1" evidence="2">
    <location>
        <begin position="21"/>
        <end position="213"/>
    </location>
</feature>
<dbReference type="PANTHER" id="PTHR24271">
    <property type="entry name" value="KALLIKREIN-RELATED"/>
    <property type="match status" value="1"/>
</dbReference>
<dbReference type="GeneID" id="103375804"/>
<sequence length="225" mass="24549">LLLALWIGVAVSTAVDLQKRIIGGTQCGQGERHYHVKLNVTNGTHSFFCGGSLISDQWILTAAHCYERKMYAINQTYSSDNPAQEGETVKEGQTVQIAGHAATAGGPNGERIAGESATLQCADVEVVTCKDLNDYFLATFPNFHNKMAYQHWFCGQRAGVDTCKGDSGGGVVYDNKIYGVISAGDADYVCRSASAFMDVCNQNYLKWIKDTIKKPRKKCGLNCWS</sequence>
<dbReference type="AlphaFoldDB" id="A0A9Y4U3V3"/>
<dbReference type="GO" id="GO:0006508">
    <property type="term" value="P:proteolysis"/>
    <property type="evidence" value="ECO:0007669"/>
    <property type="project" value="InterPro"/>
</dbReference>
<dbReference type="InterPro" id="IPR001254">
    <property type="entry name" value="Trypsin_dom"/>
</dbReference>
<dbReference type="GO" id="GO:0004252">
    <property type="term" value="F:serine-type endopeptidase activity"/>
    <property type="evidence" value="ECO:0007669"/>
    <property type="project" value="InterPro"/>
</dbReference>
<dbReference type="PROSITE" id="PS00134">
    <property type="entry name" value="TRYPSIN_HIS"/>
    <property type="match status" value="1"/>
</dbReference>